<comment type="caution">
    <text evidence="1">The sequence shown here is derived from an EMBL/GenBank/DDBJ whole genome shotgun (WGS) entry which is preliminary data.</text>
</comment>
<protein>
    <submittedName>
        <fullName evidence="1">Elongator complex protein 6</fullName>
    </submittedName>
</protein>
<name>A0A699IFJ5_TANCI</name>
<sequence>MLILEFHVRISDNGVQGGLMALYGNIYKAVEVNSINKNVTIMIDAIPLLEVAANGSTKYFIILCITVIHANKPIRHQLCMLQSWRGMEKC</sequence>
<organism evidence="1">
    <name type="scientific">Tanacetum cinerariifolium</name>
    <name type="common">Dalmatian daisy</name>
    <name type="synonym">Chrysanthemum cinerariifolium</name>
    <dbReference type="NCBI Taxonomy" id="118510"/>
    <lineage>
        <taxon>Eukaryota</taxon>
        <taxon>Viridiplantae</taxon>
        <taxon>Streptophyta</taxon>
        <taxon>Embryophyta</taxon>
        <taxon>Tracheophyta</taxon>
        <taxon>Spermatophyta</taxon>
        <taxon>Magnoliopsida</taxon>
        <taxon>eudicotyledons</taxon>
        <taxon>Gunneridae</taxon>
        <taxon>Pentapetalae</taxon>
        <taxon>asterids</taxon>
        <taxon>campanulids</taxon>
        <taxon>Asterales</taxon>
        <taxon>Asteraceae</taxon>
        <taxon>Asteroideae</taxon>
        <taxon>Anthemideae</taxon>
        <taxon>Anthemidinae</taxon>
        <taxon>Tanacetum</taxon>
    </lineage>
</organism>
<dbReference type="EMBL" id="BKCJ010285681">
    <property type="protein sequence ID" value="GEZ49386.1"/>
    <property type="molecule type" value="Genomic_DNA"/>
</dbReference>
<gene>
    <name evidence="1" type="ORF">Tci_521359</name>
</gene>
<evidence type="ECO:0000313" key="1">
    <source>
        <dbReference type="EMBL" id="GEZ49386.1"/>
    </source>
</evidence>
<reference evidence="1" key="1">
    <citation type="journal article" date="2019" name="Sci. Rep.">
        <title>Draft genome of Tanacetum cinerariifolium, the natural source of mosquito coil.</title>
        <authorList>
            <person name="Yamashiro T."/>
            <person name="Shiraishi A."/>
            <person name="Satake H."/>
            <person name="Nakayama K."/>
        </authorList>
    </citation>
    <scope>NUCLEOTIDE SEQUENCE</scope>
</reference>
<accession>A0A699IFJ5</accession>
<proteinExistence type="predicted"/>
<dbReference type="AlphaFoldDB" id="A0A699IFJ5"/>